<comment type="caution">
    <text evidence="2">The sequence shown here is derived from an EMBL/GenBank/DDBJ whole genome shotgun (WGS) entry which is preliminary data.</text>
</comment>
<feature type="transmembrane region" description="Helical" evidence="1">
    <location>
        <begin position="164"/>
        <end position="181"/>
    </location>
</feature>
<feature type="transmembrane region" description="Helical" evidence="1">
    <location>
        <begin position="81"/>
        <end position="100"/>
    </location>
</feature>
<dbReference type="RefSeq" id="WP_109635686.1">
    <property type="nucleotide sequence ID" value="NZ_QGHB01000003.1"/>
</dbReference>
<gene>
    <name evidence="2" type="ORF">C8D88_103178</name>
</gene>
<reference evidence="2 3" key="1">
    <citation type="submission" date="2018-05" db="EMBL/GenBank/DDBJ databases">
        <title>Genomic Encyclopedia of Type Strains, Phase IV (KMG-IV): sequencing the most valuable type-strain genomes for metagenomic binning, comparative biology and taxonomic classification.</title>
        <authorList>
            <person name="Goeker M."/>
        </authorList>
    </citation>
    <scope>NUCLEOTIDE SEQUENCE [LARGE SCALE GENOMIC DNA]</scope>
    <source>
        <strain evidence="2 3">DSM 45480</strain>
    </source>
</reference>
<feature type="transmembrane region" description="Helical" evidence="1">
    <location>
        <begin position="188"/>
        <end position="204"/>
    </location>
</feature>
<keyword evidence="1" id="KW-0472">Membrane</keyword>
<feature type="transmembrane region" description="Helical" evidence="1">
    <location>
        <begin position="247"/>
        <end position="267"/>
    </location>
</feature>
<keyword evidence="1" id="KW-0812">Transmembrane</keyword>
<evidence type="ECO:0000313" key="2">
    <source>
        <dbReference type="EMBL" id="PWK87982.1"/>
    </source>
</evidence>
<evidence type="ECO:0000256" key="1">
    <source>
        <dbReference type="SAM" id="Phobius"/>
    </source>
</evidence>
<feature type="transmembrane region" description="Helical" evidence="1">
    <location>
        <begin position="273"/>
        <end position="293"/>
    </location>
</feature>
<accession>A0A316ICD2</accession>
<feature type="transmembrane region" description="Helical" evidence="1">
    <location>
        <begin position="385"/>
        <end position="405"/>
    </location>
</feature>
<feature type="transmembrane region" description="Helical" evidence="1">
    <location>
        <begin position="210"/>
        <end position="227"/>
    </location>
</feature>
<organism evidence="2 3">
    <name type="scientific">Lentzea atacamensis</name>
    <dbReference type="NCBI Taxonomy" id="531938"/>
    <lineage>
        <taxon>Bacteria</taxon>
        <taxon>Bacillati</taxon>
        <taxon>Actinomycetota</taxon>
        <taxon>Actinomycetes</taxon>
        <taxon>Pseudonocardiales</taxon>
        <taxon>Pseudonocardiaceae</taxon>
        <taxon>Lentzea</taxon>
    </lineage>
</organism>
<sequence length="437" mass="45082">MILDELVERVASLLPDPVDELQVAALLESQGITDQVAVDRYGRADVFALGQEVFERLPRGSVAVEDHSPGTTWLHAVRGPLYLVPTTVFPAVAAVLGGPAAVRAMVVATAVSWVWGSGASAVAHRLLSGGAAATAARSLRWLGAAGTAVAATTAAAVLGWWSALFVLALAGLQFAIGVLLFHREEVRLAVAVLPAGAGGVLFLVSEVVGIALVLGGVTVLLAVGGAWRAGRAARDSGGVRPPRALTLLGTALPSSVYAALCAILLLYTDSRYVLSALDLAVAAAPLVLGMGVVEWRAHRFFELATQELRRCALPADFHQAIWRGLLRELGFCLTALGAAALVLLVALRVSGVLTSPGALLIDGHVLLGGAFFLGFVLVRTSGPLPAPLIVSAALLGDVTAVALGADPVPAFLITCTALSIFLLVALRGSVGQVRHYR</sequence>
<feature type="transmembrane region" description="Helical" evidence="1">
    <location>
        <begin position="359"/>
        <end position="378"/>
    </location>
</feature>
<evidence type="ECO:0000313" key="3">
    <source>
        <dbReference type="Proteomes" id="UP000246005"/>
    </source>
</evidence>
<keyword evidence="1" id="KW-1133">Transmembrane helix</keyword>
<feature type="transmembrane region" description="Helical" evidence="1">
    <location>
        <begin position="411"/>
        <end position="430"/>
    </location>
</feature>
<protein>
    <submittedName>
        <fullName evidence="2">Uncharacterized protein</fullName>
    </submittedName>
</protein>
<feature type="transmembrane region" description="Helical" evidence="1">
    <location>
        <begin position="106"/>
        <end position="127"/>
    </location>
</feature>
<dbReference type="AlphaFoldDB" id="A0A316ICD2"/>
<feature type="transmembrane region" description="Helical" evidence="1">
    <location>
        <begin position="329"/>
        <end position="347"/>
    </location>
</feature>
<dbReference type="Proteomes" id="UP000246005">
    <property type="component" value="Unassembled WGS sequence"/>
</dbReference>
<feature type="transmembrane region" description="Helical" evidence="1">
    <location>
        <begin position="139"/>
        <end position="158"/>
    </location>
</feature>
<dbReference type="EMBL" id="QGHB01000003">
    <property type="protein sequence ID" value="PWK87982.1"/>
    <property type="molecule type" value="Genomic_DNA"/>
</dbReference>
<proteinExistence type="predicted"/>
<name>A0A316ICD2_9PSEU</name>